<dbReference type="InterPro" id="IPR004241">
    <property type="entry name" value="Atg8-like"/>
</dbReference>
<keyword evidence="6" id="KW-0833">Ubl conjugation pathway</keyword>
<dbReference type="PANTHER" id="PTHR10969">
    <property type="entry name" value="MICROTUBULE-ASSOCIATED PROTEINS 1A/1B LIGHT CHAIN 3-RELATED"/>
    <property type="match status" value="1"/>
</dbReference>
<evidence type="ECO:0000256" key="3">
    <source>
        <dbReference type="ARBA" id="ARBA00004370"/>
    </source>
</evidence>
<dbReference type="Pfam" id="PF02991">
    <property type="entry name" value="ATG8"/>
    <property type="match status" value="1"/>
</dbReference>
<evidence type="ECO:0000256" key="11">
    <source>
        <dbReference type="RuleBase" id="RU004384"/>
    </source>
</evidence>
<evidence type="ECO:0000256" key="4">
    <source>
        <dbReference type="ARBA" id="ARBA00007293"/>
    </source>
</evidence>
<evidence type="ECO:0000256" key="6">
    <source>
        <dbReference type="ARBA" id="ARBA00022786"/>
    </source>
</evidence>
<comment type="subcellular location">
    <subcellularLocation>
        <location evidence="2">Cytoplasm</location>
        <location evidence="2">Cytoskeleton</location>
    </subcellularLocation>
    <subcellularLocation>
        <location evidence="3">Membrane</location>
    </subcellularLocation>
</comment>
<evidence type="ECO:0000256" key="10">
    <source>
        <dbReference type="ARBA" id="ARBA00023288"/>
    </source>
</evidence>
<protein>
    <recommendedName>
        <fullName evidence="11">Autophagy-related protein</fullName>
    </recommendedName>
</protein>
<keyword evidence="9" id="KW-0963">Cytoplasm</keyword>
<comment type="similarity">
    <text evidence="4 11">Belongs to the ATG8 family.</text>
</comment>
<evidence type="ECO:0000256" key="8">
    <source>
        <dbReference type="ARBA" id="ARBA00023136"/>
    </source>
</evidence>
<keyword evidence="7" id="KW-0653">Protein transport</keyword>
<reference evidence="12 13" key="1">
    <citation type="journal article" date="2023" name="Plants (Basel)">
        <title>Bridging the Gap: Combining Genomics and Transcriptomics Approaches to Understand Stylosanthes scabra, an Orphan Legume from the Brazilian Caatinga.</title>
        <authorList>
            <person name="Ferreira-Neto J.R.C."/>
            <person name="da Silva M.D."/>
            <person name="Binneck E."/>
            <person name="de Melo N.F."/>
            <person name="da Silva R.H."/>
            <person name="de Melo A.L.T.M."/>
            <person name="Pandolfi V."/>
            <person name="Bustamante F.O."/>
            <person name="Brasileiro-Vidal A.C."/>
            <person name="Benko-Iseppon A.M."/>
        </authorList>
    </citation>
    <scope>NUCLEOTIDE SEQUENCE [LARGE SCALE GENOMIC DNA]</scope>
    <source>
        <tissue evidence="12">Leaves</tissue>
    </source>
</reference>
<evidence type="ECO:0000256" key="7">
    <source>
        <dbReference type="ARBA" id="ARBA00022927"/>
    </source>
</evidence>
<dbReference type="Gene3D" id="3.10.20.90">
    <property type="entry name" value="Phosphatidylinositol 3-kinase Catalytic Subunit, Chain A, domain 1"/>
    <property type="match status" value="1"/>
</dbReference>
<keyword evidence="10" id="KW-0449">Lipoprotein</keyword>
<dbReference type="InterPro" id="IPR029071">
    <property type="entry name" value="Ubiquitin-like_domsf"/>
</dbReference>
<keyword evidence="13" id="KW-1185">Reference proteome</keyword>
<proteinExistence type="inferred from homology"/>
<dbReference type="EMBL" id="JASCZI010271974">
    <property type="protein sequence ID" value="MED6218682.1"/>
    <property type="molecule type" value="Genomic_DNA"/>
</dbReference>
<evidence type="ECO:0000256" key="1">
    <source>
        <dbReference type="ARBA" id="ARBA00003307"/>
    </source>
</evidence>
<keyword evidence="11" id="KW-0072">Autophagy</keyword>
<keyword evidence="5" id="KW-0493">Microtubule</keyword>
<evidence type="ECO:0000256" key="9">
    <source>
        <dbReference type="ARBA" id="ARBA00023212"/>
    </source>
</evidence>
<evidence type="ECO:0000256" key="5">
    <source>
        <dbReference type="ARBA" id="ARBA00022701"/>
    </source>
</evidence>
<accession>A0ABU6Z7V9</accession>
<dbReference type="CDD" id="cd16128">
    <property type="entry name" value="Ubl_ATG8"/>
    <property type="match status" value="1"/>
</dbReference>
<evidence type="ECO:0000313" key="13">
    <source>
        <dbReference type="Proteomes" id="UP001341840"/>
    </source>
</evidence>
<name>A0ABU6Z7V9_9FABA</name>
<gene>
    <name evidence="12" type="ORF">PIB30_028643</name>
</gene>
<keyword evidence="8" id="KW-0472">Membrane</keyword>
<comment type="caution">
    <text evidence="12">The sequence shown here is derived from an EMBL/GenBank/DDBJ whole genome shotgun (WGS) entry which is preliminary data.</text>
</comment>
<sequence>MEFRLNSRFSYLWESLPHSHRAFKNLFFMLEAAFVELLLDADNDETCDENEFQRKEGSAKGYKLGLCNRKPKVHKEVDEEPKAMVVLKNKKGSVIRNPNRKRNTIIVIVLFCISIEFIDRFTNLVSLLNYPSLPLFGVDRTSSFTMAKSSFKLEHPLERRQAEASRIREKYPDRIPVIVEKAERSDIPDIDKKKYLVPADLTVGQFVYVVRKRIKLSAEKAIFVFINNTLPPTAALMSAIYEENKDDDGFLYMTYSGENTFGFR</sequence>
<evidence type="ECO:0000256" key="2">
    <source>
        <dbReference type="ARBA" id="ARBA00004245"/>
    </source>
</evidence>
<dbReference type="SUPFAM" id="SSF54236">
    <property type="entry name" value="Ubiquitin-like"/>
    <property type="match status" value="1"/>
</dbReference>
<dbReference type="Proteomes" id="UP001341840">
    <property type="component" value="Unassembled WGS sequence"/>
</dbReference>
<comment type="function">
    <text evidence="1">Ubiquitin-like modifier involved in autophagosomes formation. May mediate the delivery of the autophagosomes to the vacuole via the microtubule cytoskeleton.</text>
</comment>
<organism evidence="12 13">
    <name type="scientific">Stylosanthes scabra</name>
    <dbReference type="NCBI Taxonomy" id="79078"/>
    <lineage>
        <taxon>Eukaryota</taxon>
        <taxon>Viridiplantae</taxon>
        <taxon>Streptophyta</taxon>
        <taxon>Embryophyta</taxon>
        <taxon>Tracheophyta</taxon>
        <taxon>Spermatophyta</taxon>
        <taxon>Magnoliopsida</taxon>
        <taxon>eudicotyledons</taxon>
        <taxon>Gunneridae</taxon>
        <taxon>Pentapetalae</taxon>
        <taxon>rosids</taxon>
        <taxon>fabids</taxon>
        <taxon>Fabales</taxon>
        <taxon>Fabaceae</taxon>
        <taxon>Papilionoideae</taxon>
        <taxon>50 kb inversion clade</taxon>
        <taxon>dalbergioids sensu lato</taxon>
        <taxon>Dalbergieae</taxon>
        <taxon>Pterocarpus clade</taxon>
        <taxon>Stylosanthes</taxon>
    </lineage>
</organism>
<keyword evidence="9" id="KW-0206">Cytoskeleton</keyword>
<keyword evidence="7" id="KW-0813">Transport</keyword>
<evidence type="ECO:0000313" key="12">
    <source>
        <dbReference type="EMBL" id="MED6218682.1"/>
    </source>
</evidence>